<dbReference type="Proteomes" id="UP001440612">
    <property type="component" value="Chromosome"/>
</dbReference>
<gene>
    <name evidence="1" type="ORF">AABB29_07925</name>
</gene>
<protein>
    <recommendedName>
        <fullName evidence="3">Aminoglycoside phosphotransferase domain-containing protein</fullName>
    </recommendedName>
</protein>
<evidence type="ECO:0000313" key="1">
    <source>
        <dbReference type="EMBL" id="WZC50537.1"/>
    </source>
</evidence>
<evidence type="ECO:0000313" key="2">
    <source>
        <dbReference type="Proteomes" id="UP001440612"/>
    </source>
</evidence>
<name>A0ABZ2VBV5_9RHOB</name>
<dbReference type="RefSeq" id="WP_341368639.1">
    <property type="nucleotide sequence ID" value="NZ_CP150951.2"/>
</dbReference>
<sequence>MTPEFNVIIDDREAPPPELEGLIGFMHFGDLLRRRKRYIDEITVAAASADDTIVLRTQADAEKLVSRIEATRGEALWLRLPAVYAPLNMDALDHVIQKMRFALDPILLAPVDIDDAPAVLFGTDAIDLIAAAPGKERRSYLLQFAQKAQDINHKAQFIDLRQPGALRDFLSNATEPRNFNSLRAETGVFVKSSSDIAKMKAEHSYFGIAPEQMRRFFLPTFGYEETKDGASYRMEHLRVPDAALQFVLGAMQPTQFDQLLDQFFAFAGSREQDTIGRKAVSAKGKTQIIDKMHDRLTVFQTTAEGQKVNAQLLAGGIPDGLDGLTKRAATLLGKALDDFTGSTLAFSHGDPCLSNILFDARIGLLRLIDPRGALERADAMMHPLYDIAKLSHSILGGYDFVNNGLFSVEVNSDLALELNLHRGGAATWIGAAFQKRLAAEGWDYQQVRAVEASLFLSMLPLHLDHPRKLLAFALIANTIITELETSA</sequence>
<dbReference type="EMBL" id="CP150951">
    <property type="protein sequence ID" value="WZC50537.1"/>
    <property type="molecule type" value="Genomic_DNA"/>
</dbReference>
<keyword evidence="2" id="KW-1185">Reference proteome</keyword>
<proteinExistence type="predicted"/>
<evidence type="ECO:0008006" key="3">
    <source>
        <dbReference type="Google" id="ProtNLM"/>
    </source>
</evidence>
<reference evidence="2" key="1">
    <citation type="submission" date="2024-04" db="EMBL/GenBank/DDBJ databases">
        <title>Phylogenomic analyses of a clade within the roseobacter group suggest taxonomic reassignments of species of the genera Aestuariivita, Citreicella, Loktanella, Nautella, Pelagibaca, Ruegeria, Thalassobius, Thiobacimonas and Tropicibacter, and the proposal o.</title>
        <authorList>
            <person name="Jeon C.O."/>
        </authorList>
    </citation>
    <scope>NUCLEOTIDE SEQUENCE [LARGE SCALE GENOMIC DNA]</scope>
    <source>
        <strain evidence="2">BS5-3</strain>
    </source>
</reference>
<organism evidence="1 2">
    <name type="scientific">Yoonia phaeophyticola</name>
    <dbReference type="NCBI Taxonomy" id="3137369"/>
    <lineage>
        <taxon>Bacteria</taxon>
        <taxon>Pseudomonadati</taxon>
        <taxon>Pseudomonadota</taxon>
        <taxon>Alphaproteobacteria</taxon>
        <taxon>Rhodobacterales</taxon>
        <taxon>Paracoccaceae</taxon>
        <taxon>Yoonia</taxon>
    </lineage>
</organism>
<accession>A0ABZ2VBV5</accession>